<proteinExistence type="predicted"/>
<dbReference type="Gene3D" id="2.60.40.10">
    <property type="entry name" value="Immunoglobulins"/>
    <property type="match status" value="2"/>
</dbReference>
<comment type="caution">
    <text evidence="1">The sequence shown here is derived from an EMBL/GenBank/DDBJ whole genome shotgun (WGS) entry which is preliminary data.</text>
</comment>
<sequence>MQNSSVVAVGFRVQLASLCPPGLRGELMNLSGLSVFSVLPAEGSIAPGQSQDLTVSFQPDHPSVCYSDRMTVELRNKSVVCVLDLKGAASSHNMYLCGGDPLTVPIESLLPPLITAQPQITESEVMEKPTIPVLVTLRAGYSGGAITPAVRELQVGSIRSTLPSKKSGEFHWENVASLQQQGFTVEPSKGTVETGHKRTVTITWSPHSGYKPYEVVQTWDETNVYRVTLMATLSSAADGPLKYLEAGQS</sequence>
<protein>
    <submittedName>
        <fullName evidence="1">Uncharacterized protein</fullName>
    </submittedName>
</protein>
<dbReference type="EMBL" id="JAAKFY010000002">
    <property type="protein sequence ID" value="KAF3860128.1"/>
    <property type="molecule type" value="Genomic_DNA"/>
</dbReference>
<dbReference type="OrthoDB" id="545169at2759"/>
<gene>
    <name evidence="1" type="ORF">F7725_000383</name>
</gene>
<dbReference type="Proteomes" id="UP000518266">
    <property type="component" value="Unassembled WGS sequence"/>
</dbReference>
<dbReference type="InterPro" id="IPR013783">
    <property type="entry name" value="Ig-like_fold"/>
</dbReference>
<evidence type="ECO:0000313" key="2">
    <source>
        <dbReference type="Proteomes" id="UP000518266"/>
    </source>
</evidence>
<organism evidence="1 2">
    <name type="scientific">Dissostichus mawsoni</name>
    <name type="common">Antarctic cod</name>
    <dbReference type="NCBI Taxonomy" id="36200"/>
    <lineage>
        <taxon>Eukaryota</taxon>
        <taxon>Metazoa</taxon>
        <taxon>Chordata</taxon>
        <taxon>Craniata</taxon>
        <taxon>Vertebrata</taxon>
        <taxon>Euteleostomi</taxon>
        <taxon>Actinopterygii</taxon>
        <taxon>Neopterygii</taxon>
        <taxon>Teleostei</taxon>
        <taxon>Neoteleostei</taxon>
        <taxon>Acanthomorphata</taxon>
        <taxon>Eupercaria</taxon>
        <taxon>Perciformes</taxon>
        <taxon>Notothenioidei</taxon>
        <taxon>Nototheniidae</taxon>
        <taxon>Dissostichus</taxon>
    </lineage>
</organism>
<keyword evidence="2" id="KW-1185">Reference proteome</keyword>
<evidence type="ECO:0000313" key="1">
    <source>
        <dbReference type="EMBL" id="KAF3860128.1"/>
    </source>
</evidence>
<name>A0A7J5ZIG3_DISMA</name>
<dbReference type="PANTHER" id="PTHR22538">
    <property type="entry name" value="CILIA- AND FLAGELLA-ASSOCIATED PROTEIN 74"/>
    <property type="match status" value="1"/>
</dbReference>
<accession>A0A7J5ZIG3</accession>
<dbReference type="AlphaFoldDB" id="A0A7J5ZIG3"/>
<dbReference type="PANTHER" id="PTHR22538:SF0">
    <property type="entry name" value="CILIA- AND FLAGELLA-ASSOCIATED PROTEIN 74"/>
    <property type="match status" value="1"/>
</dbReference>
<reference evidence="1 2" key="1">
    <citation type="submission" date="2020-03" db="EMBL/GenBank/DDBJ databases">
        <title>Dissostichus mawsoni Genome sequencing and assembly.</title>
        <authorList>
            <person name="Park H."/>
        </authorList>
    </citation>
    <scope>NUCLEOTIDE SEQUENCE [LARGE SCALE GENOMIC DNA]</scope>
    <source>
        <strain evidence="1">DM0001</strain>
        <tissue evidence="1">Muscle</tissue>
    </source>
</reference>